<evidence type="ECO:0000313" key="7">
    <source>
        <dbReference type="EMBL" id="KAE9243892.1"/>
    </source>
</evidence>
<dbReference type="Proteomes" id="UP000429523">
    <property type="component" value="Unassembled WGS sequence"/>
</dbReference>
<evidence type="ECO:0000313" key="15">
    <source>
        <dbReference type="Proteomes" id="UP000476176"/>
    </source>
</evidence>
<dbReference type="EMBL" id="QXFZ01000290">
    <property type="protein sequence ID" value="KAE9122770.1"/>
    <property type="molecule type" value="Genomic_DNA"/>
</dbReference>
<sequence>MSLAPIDEHELLRVNREWAAKSCNWSNGCFGSCATMEKSDHSILSSTKAHSQARRARELFNSTCRGDKASGCQGYGWWHSSSW</sequence>
<dbReference type="EMBL" id="QXGB01000283">
    <property type="protein sequence ID" value="KAE9221196.1"/>
    <property type="molecule type" value="Genomic_DNA"/>
</dbReference>
<dbReference type="Proteomes" id="UP000488956">
    <property type="component" value="Unassembled WGS sequence"/>
</dbReference>
<name>A0A6A3FDB6_9STRA</name>
<dbReference type="EMBL" id="QXGA01000134">
    <property type="protein sequence ID" value="KAE9151760.1"/>
    <property type="molecule type" value="Genomic_DNA"/>
</dbReference>
<accession>A0A6A3FDB6</accession>
<evidence type="ECO:0000313" key="3">
    <source>
        <dbReference type="EMBL" id="KAE9122770.1"/>
    </source>
</evidence>
<protein>
    <submittedName>
        <fullName evidence="1">Uncharacterized protein</fullName>
    </submittedName>
</protein>
<dbReference type="Proteomes" id="UP000476176">
    <property type="component" value="Unassembled WGS sequence"/>
</dbReference>
<evidence type="ECO:0000313" key="2">
    <source>
        <dbReference type="EMBL" id="KAE9122662.1"/>
    </source>
</evidence>
<evidence type="ECO:0000313" key="11">
    <source>
        <dbReference type="Proteomes" id="UP000437068"/>
    </source>
</evidence>
<evidence type="ECO:0000313" key="16">
    <source>
        <dbReference type="Proteomes" id="UP000488956"/>
    </source>
</evidence>
<evidence type="ECO:0000313" key="9">
    <source>
        <dbReference type="Proteomes" id="UP000429523"/>
    </source>
</evidence>
<evidence type="ECO:0000313" key="1">
    <source>
        <dbReference type="EMBL" id="KAE8942331.1"/>
    </source>
</evidence>
<keyword evidence="10" id="KW-1185">Reference proteome</keyword>
<dbReference type="Proteomes" id="UP000440732">
    <property type="component" value="Unassembled WGS sequence"/>
</dbReference>
<evidence type="ECO:0000313" key="10">
    <source>
        <dbReference type="Proteomes" id="UP000433483"/>
    </source>
</evidence>
<dbReference type="EMBL" id="QXGE01000266">
    <property type="protein sequence ID" value="KAE9317950.1"/>
    <property type="molecule type" value="Genomic_DNA"/>
</dbReference>
<dbReference type="Proteomes" id="UP000440367">
    <property type="component" value="Unassembled WGS sequence"/>
</dbReference>
<dbReference type="EMBL" id="QXGD01000308">
    <property type="protein sequence ID" value="KAE9243892.1"/>
    <property type="molecule type" value="Genomic_DNA"/>
</dbReference>
<dbReference type="AlphaFoldDB" id="A0A6A3FDB6"/>
<evidence type="ECO:0000313" key="4">
    <source>
        <dbReference type="EMBL" id="KAE9151760.1"/>
    </source>
</evidence>
<dbReference type="EMBL" id="QXGF01000311">
    <property type="protein sequence ID" value="KAE8942331.1"/>
    <property type="molecule type" value="Genomic_DNA"/>
</dbReference>
<evidence type="ECO:0000313" key="6">
    <source>
        <dbReference type="EMBL" id="KAE9243134.1"/>
    </source>
</evidence>
<evidence type="ECO:0000313" key="14">
    <source>
        <dbReference type="Proteomes" id="UP000441208"/>
    </source>
</evidence>
<evidence type="ECO:0000313" key="12">
    <source>
        <dbReference type="Proteomes" id="UP000440367"/>
    </source>
</evidence>
<comment type="caution">
    <text evidence="1">The sequence shown here is derived from an EMBL/GenBank/DDBJ whole genome shotgun (WGS) entry which is preliminary data.</text>
</comment>
<gene>
    <name evidence="8" type="ORF">PF001_g6609</name>
    <name evidence="7" type="ORF">PF002_g8058</name>
    <name evidence="6" type="ORF">PF004_g6294</name>
    <name evidence="5" type="ORF">PF005_g7204</name>
    <name evidence="4" type="ORF">PF006_g3984</name>
    <name evidence="3" type="ORF">PF007_g7327</name>
    <name evidence="1" type="ORF">PF009_g7906</name>
    <name evidence="2" type="ORF">PF010_g6677</name>
</gene>
<dbReference type="Proteomes" id="UP000441208">
    <property type="component" value="Unassembled WGS sequence"/>
</dbReference>
<organism evidence="1 9">
    <name type="scientific">Phytophthora fragariae</name>
    <dbReference type="NCBI Taxonomy" id="53985"/>
    <lineage>
        <taxon>Eukaryota</taxon>
        <taxon>Sar</taxon>
        <taxon>Stramenopiles</taxon>
        <taxon>Oomycota</taxon>
        <taxon>Peronosporomycetes</taxon>
        <taxon>Peronosporales</taxon>
        <taxon>Peronosporaceae</taxon>
        <taxon>Phytophthora</taxon>
    </lineage>
</organism>
<dbReference type="EMBL" id="QXGC01000251">
    <property type="protein sequence ID" value="KAE9243134.1"/>
    <property type="molecule type" value="Genomic_DNA"/>
</dbReference>
<dbReference type="EMBL" id="QXFX01000271">
    <property type="protein sequence ID" value="KAE9122662.1"/>
    <property type="molecule type" value="Genomic_DNA"/>
</dbReference>
<dbReference type="Proteomes" id="UP000433483">
    <property type="component" value="Unassembled WGS sequence"/>
</dbReference>
<evidence type="ECO:0000313" key="8">
    <source>
        <dbReference type="EMBL" id="KAE9317950.1"/>
    </source>
</evidence>
<proteinExistence type="predicted"/>
<evidence type="ECO:0000313" key="13">
    <source>
        <dbReference type="Proteomes" id="UP000440732"/>
    </source>
</evidence>
<evidence type="ECO:0000313" key="5">
    <source>
        <dbReference type="EMBL" id="KAE9221196.1"/>
    </source>
</evidence>
<reference evidence="9 10" key="1">
    <citation type="submission" date="2018-08" db="EMBL/GenBank/DDBJ databases">
        <title>Genomic investigation of the strawberry pathogen Phytophthora fragariae indicates pathogenicity is determined by transcriptional variation in three key races.</title>
        <authorList>
            <person name="Adams T.M."/>
            <person name="Armitage A.D."/>
            <person name="Sobczyk M.K."/>
            <person name="Bates H.J."/>
            <person name="Dunwell J.M."/>
            <person name="Nellist C.F."/>
            <person name="Harrison R.J."/>
        </authorList>
    </citation>
    <scope>NUCLEOTIDE SEQUENCE [LARGE SCALE GENOMIC DNA]</scope>
    <source>
        <strain evidence="8 11">A4</strain>
        <strain evidence="7 12">BC-1</strain>
        <strain evidence="6 15">BC-23</strain>
        <strain evidence="5 10">NOV-27</strain>
        <strain evidence="4 13">NOV-5</strain>
        <strain evidence="3 14">NOV-71</strain>
        <strain evidence="1 9">NOV-9</strain>
        <strain evidence="2 16">ONT-3</strain>
    </source>
</reference>
<dbReference type="Proteomes" id="UP000437068">
    <property type="component" value="Unassembled WGS sequence"/>
</dbReference>